<organism evidence="1 2">
    <name type="scientific">Tardibacter chloracetimidivorans</name>
    <dbReference type="NCBI Taxonomy" id="1921510"/>
    <lineage>
        <taxon>Bacteria</taxon>
        <taxon>Pseudomonadati</taxon>
        <taxon>Pseudomonadota</taxon>
        <taxon>Alphaproteobacteria</taxon>
        <taxon>Sphingomonadales</taxon>
        <taxon>Sphingomonadaceae</taxon>
        <taxon>Tardibacter</taxon>
    </lineage>
</organism>
<keyword evidence="2" id="KW-1185">Reference proteome</keyword>
<gene>
    <name evidence="1" type="ORF">BSL82_00530</name>
</gene>
<accession>A0A1L3ZQS5</accession>
<dbReference type="STRING" id="1921510.BSL82_00530"/>
<sequence>MTDKPILTFARSLGSLRPTNSFAEKAIKALGEGDRVVVEIKRSSRNHARHRLYWAMLSVAAENLPTDGMDAELLHDVLKQKLELGHWIELPSGDRIFDGRSTSFSKMSEPEFVAYFERVQKVLAKWLGVPVEALLENAEMEV</sequence>
<dbReference type="OrthoDB" id="7563948at2"/>
<dbReference type="EMBL" id="CP018221">
    <property type="protein sequence ID" value="API57974.1"/>
    <property type="molecule type" value="Genomic_DNA"/>
</dbReference>
<dbReference type="Gene3D" id="1.10.3790.10">
    <property type="entry name" value="NinB"/>
    <property type="match status" value="1"/>
</dbReference>
<name>A0A1L3ZQS5_9SPHN</name>
<protein>
    <recommendedName>
        <fullName evidence="3">NinB family protein</fullName>
    </recommendedName>
</protein>
<evidence type="ECO:0008006" key="3">
    <source>
        <dbReference type="Google" id="ProtNLM"/>
    </source>
</evidence>
<evidence type="ECO:0000313" key="2">
    <source>
        <dbReference type="Proteomes" id="UP000182063"/>
    </source>
</evidence>
<dbReference type="InterPro" id="IPR036619">
    <property type="entry name" value="NinB_sf"/>
</dbReference>
<reference evidence="2" key="1">
    <citation type="submission" date="2016-11" db="EMBL/GenBank/DDBJ databases">
        <title>Complete Genome Sequence of alachlor-degrading Sphingomonas sp. strain JJ-A5.</title>
        <authorList>
            <person name="Lee H."/>
            <person name="Ka J.-O."/>
        </authorList>
    </citation>
    <scope>NUCLEOTIDE SEQUENCE [LARGE SCALE GENOMIC DNA]</scope>
    <source>
        <strain evidence="2">JJ-A5</strain>
    </source>
</reference>
<proteinExistence type="predicted"/>
<dbReference type="AlphaFoldDB" id="A0A1L3ZQS5"/>
<dbReference type="RefSeq" id="WP_072595550.1">
    <property type="nucleotide sequence ID" value="NZ_CP018221.1"/>
</dbReference>
<evidence type="ECO:0000313" key="1">
    <source>
        <dbReference type="EMBL" id="API57974.1"/>
    </source>
</evidence>
<dbReference type="Proteomes" id="UP000182063">
    <property type="component" value="Chromosome"/>
</dbReference>
<dbReference type="KEGG" id="sphj:BSL82_00530"/>